<keyword evidence="3" id="KW-1185">Reference proteome</keyword>
<organism evidence="2 3">
    <name type="scientific">Dictyobacter alpinus</name>
    <dbReference type="NCBI Taxonomy" id="2014873"/>
    <lineage>
        <taxon>Bacteria</taxon>
        <taxon>Bacillati</taxon>
        <taxon>Chloroflexota</taxon>
        <taxon>Ktedonobacteria</taxon>
        <taxon>Ktedonobacterales</taxon>
        <taxon>Dictyobacteraceae</taxon>
        <taxon>Dictyobacter</taxon>
    </lineage>
</organism>
<accession>A0A402BCM7</accession>
<dbReference type="Gene3D" id="3.10.450.50">
    <property type="match status" value="1"/>
</dbReference>
<reference evidence="3" key="1">
    <citation type="submission" date="2018-12" db="EMBL/GenBank/DDBJ databases">
        <title>Tengunoibacter tsumagoiensis gen. nov., sp. nov., Dictyobacter kobayashii sp. nov., D. alpinus sp. nov., and D. joshuensis sp. nov. and description of Dictyobacteraceae fam. nov. within the order Ktedonobacterales isolated from Tengu-no-mugimeshi.</title>
        <authorList>
            <person name="Wang C.M."/>
            <person name="Zheng Y."/>
            <person name="Sakai Y."/>
            <person name="Toyoda A."/>
            <person name="Minakuchi Y."/>
            <person name="Abe K."/>
            <person name="Yokota A."/>
            <person name="Yabe S."/>
        </authorList>
    </citation>
    <scope>NUCLEOTIDE SEQUENCE [LARGE SCALE GENOMIC DNA]</scope>
    <source>
        <strain evidence="3">Uno16</strain>
    </source>
</reference>
<dbReference type="SUPFAM" id="SSF54427">
    <property type="entry name" value="NTF2-like"/>
    <property type="match status" value="1"/>
</dbReference>
<evidence type="ECO:0000259" key="1">
    <source>
        <dbReference type="Pfam" id="PF12680"/>
    </source>
</evidence>
<gene>
    <name evidence="2" type="ORF">KDA_45440</name>
</gene>
<dbReference type="Proteomes" id="UP000287171">
    <property type="component" value="Unassembled WGS sequence"/>
</dbReference>
<dbReference type="OrthoDB" id="120422at2"/>
<protein>
    <recommendedName>
        <fullName evidence="1">SnoaL-like domain-containing protein</fullName>
    </recommendedName>
</protein>
<dbReference type="Pfam" id="PF12680">
    <property type="entry name" value="SnoaL_2"/>
    <property type="match status" value="1"/>
</dbReference>
<dbReference type="EMBL" id="BIFT01000001">
    <property type="protein sequence ID" value="GCE29060.1"/>
    <property type="molecule type" value="Genomic_DNA"/>
</dbReference>
<proteinExistence type="predicted"/>
<feature type="domain" description="SnoaL-like" evidence="1">
    <location>
        <begin position="18"/>
        <end position="124"/>
    </location>
</feature>
<dbReference type="AlphaFoldDB" id="A0A402BCM7"/>
<dbReference type="InterPro" id="IPR037401">
    <property type="entry name" value="SnoaL-like"/>
</dbReference>
<comment type="caution">
    <text evidence="2">The sequence shown here is derived from an EMBL/GenBank/DDBJ whole genome shotgun (WGS) entry which is preliminary data.</text>
</comment>
<name>A0A402BCM7_9CHLR</name>
<evidence type="ECO:0000313" key="2">
    <source>
        <dbReference type="EMBL" id="GCE29060.1"/>
    </source>
</evidence>
<sequence>MQQEKQATWKEHPNAQVVRDFFAAFGVADAARMGELVHEDLVWHFPGSSPIAGDWQGVDGILNGIRAVAMTLRDGKGGFELLEVTANEHCALSVHRDFYTGPDNQLDLRYVLYIQMKDGKMAEVWEIPFDLPENDRFNNKQAGALAKRLATSVSTK</sequence>
<dbReference type="InterPro" id="IPR032710">
    <property type="entry name" value="NTF2-like_dom_sf"/>
</dbReference>
<evidence type="ECO:0000313" key="3">
    <source>
        <dbReference type="Proteomes" id="UP000287171"/>
    </source>
</evidence>
<dbReference type="RefSeq" id="WP_126629207.1">
    <property type="nucleotide sequence ID" value="NZ_BIFT01000001.1"/>
</dbReference>